<dbReference type="PANTHER" id="PTHR22901:SF0">
    <property type="entry name" value="SIALATE O-ACETYLESTERASE"/>
    <property type="match status" value="1"/>
</dbReference>
<feature type="domain" description="Sialate O-acetylesterase" evidence="2">
    <location>
        <begin position="423"/>
        <end position="531"/>
    </location>
</feature>
<dbReference type="GO" id="GO:0005975">
    <property type="term" value="P:carbohydrate metabolic process"/>
    <property type="evidence" value="ECO:0007669"/>
    <property type="project" value="InterPro"/>
</dbReference>
<dbReference type="InterPro" id="IPR039329">
    <property type="entry name" value="SIAE"/>
</dbReference>
<dbReference type="GO" id="GO:0001681">
    <property type="term" value="F:sialate O-acetylesterase activity"/>
    <property type="evidence" value="ECO:0007669"/>
    <property type="project" value="InterPro"/>
</dbReference>
<dbReference type="InterPro" id="IPR013783">
    <property type="entry name" value="Ig-like_fold"/>
</dbReference>
<evidence type="ECO:0000256" key="1">
    <source>
        <dbReference type="ARBA" id="ARBA00022801"/>
    </source>
</evidence>
<dbReference type="SUPFAM" id="SSF49785">
    <property type="entry name" value="Galactose-binding domain-like"/>
    <property type="match status" value="1"/>
</dbReference>
<keyword evidence="1" id="KW-0378">Hydrolase</keyword>
<evidence type="ECO:0000259" key="2">
    <source>
        <dbReference type="Pfam" id="PF03629"/>
    </source>
</evidence>
<dbReference type="Gene3D" id="2.60.40.10">
    <property type="entry name" value="Immunoglobulins"/>
    <property type="match status" value="1"/>
</dbReference>
<dbReference type="SUPFAM" id="SSF52266">
    <property type="entry name" value="SGNH hydrolase"/>
    <property type="match status" value="1"/>
</dbReference>
<dbReference type="InterPro" id="IPR005181">
    <property type="entry name" value="SASA"/>
</dbReference>
<dbReference type="Gene3D" id="2.60.120.260">
    <property type="entry name" value="Galactose-binding domain-like"/>
    <property type="match status" value="1"/>
</dbReference>
<reference evidence="4" key="1">
    <citation type="submission" date="2017-06" db="EMBL/GenBank/DDBJ databases">
        <authorList>
            <person name="Varghese N."/>
            <person name="Submissions S."/>
        </authorList>
    </citation>
    <scope>NUCLEOTIDE SEQUENCE [LARGE SCALE GENOMIC DNA]</scope>
    <source>
        <strain evidence="4">DSM 28041</strain>
    </source>
</reference>
<accession>A0A238Y9Q1</accession>
<dbReference type="InterPro" id="IPR008979">
    <property type="entry name" value="Galactose-bd-like_sf"/>
</dbReference>
<proteinExistence type="predicted"/>
<dbReference type="Proteomes" id="UP000198310">
    <property type="component" value="Unassembled WGS sequence"/>
</dbReference>
<evidence type="ECO:0000313" key="4">
    <source>
        <dbReference type="Proteomes" id="UP000198310"/>
    </source>
</evidence>
<keyword evidence="4" id="KW-1185">Reference proteome</keyword>
<dbReference type="PANTHER" id="PTHR22901">
    <property type="entry name" value="SIALATE O-ACETYLESTERASE"/>
    <property type="match status" value="1"/>
</dbReference>
<dbReference type="InterPro" id="IPR036514">
    <property type="entry name" value="SGNH_hydro_sf"/>
</dbReference>
<name>A0A238Y9Q1_9BACT</name>
<protein>
    <submittedName>
        <fullName evidence="3">Sialate O-acetylesterase</fullName>
    </submittedName>
</protein>
<feature type="domain" description="Sialate O-acetylesterase" evidence="2">
    <location>
        <begin position="121"/>
        <end position="235"/>
    </location>
</feature>
<organism evidence="3 4">
    <name type="scientific">Hymenobacter mucosus</name>
    <dbReference type="NCBI Taxonomy" id="1411120"/>
    <lineage>
        <taxon>Bacteria</taxon>
        <taxon>Pseudomonadati</taxon>
        <taxon>Bacteroidota</taxon>
        <taxon>Cytophagia</taxon>
        <taxon>Cytophagales</taxon>
        <taxon>Hymenobacteraceae</taxon>
        <taxon>Hymenobacter</taxon>
    </lineage>
</organism>
<dbReference type="Gene3D" id="3.40.50.1110">
    <property type="entry name" value="SGNH hydrolase"/>
    <property type="match status" value="1"/>
</dbReference>
<dbReference type="AlphaFoldDB" id="A0A238Y9Q1"/>
<dbReference type="Pfam" id="PF03629">
    <property type="entry name" value="SASA"/>
    <property type="match status" value="2"/>
</dbReference>
<gene>
    <name evidence="3" type="ORF">SAMN06269173_10530</name>
</gene>
<dbReference type="GO" id="GO:0004553">
    <property type="term" value="F:hydrolase activity, hydrolyzing O-glycosyl compounds"/>
    <property type="evidence" value="ECO:0007669"/>
    <property type="project" value="InterPro"/>
</dbReference>
<dbReference type="RefSeq" id="WP_245855353.1">
    <property type="nucleotide sequence ID" value="NZ_FZNS01000005.1"/>
</dbReference>
<evidence type="ECO:0000313" key="3">
    <source>
        <dbReference type="EMBL" id="SNR67314.1"/>
    </source>
</evidence>
<dbReference type="EMBL" id="FZNS01000005">
    <property type="protein sequence ID" value="SNR67314.1"/>
    <property type="molecule type" value="Genomic_DNA"/>
</dbReference>
<sequence length="670" mass="72558">MMHPLFSGTLLPGPVTLGRKGLLLALLGSCLLTPTQTTAQVRLPKLVSNGMVLQRDTKVNIWGWAKPSEKVALKFNGKTYQATTGADGKWQISLPALKAGGPYQMDITASNRITLKDVLVGDVWLCSGQSNMETPMSRVRDKYPQEVAQANNPRIRQFNVPLTYAFSGPQTDLTGGSWVAADPQSILQFSAVAYFFAKEISAKYQVPVGIIKDAVGGSPAEAWLSAGALKQFPTYEQQGAKYRDSALVAGIKQREGAAVADWYKRLHQTDQGEAPGQTKWSAVGYDASGWASMNVPGYWADQTPLGPVNGVVWFRKEVEVPASMVGKPARLELGTLVDADSTYINGQLVGTTGYQYPPRKYDFAPGVLKAGKNVIVVRLISNGGRGGFTMGKSYQLTSGGQTIDLRGPWQYKLGATMSPTPGTTTFQYQPGGLYNGMIAPVLPYAVKGVLWYQGESNAGHPEDYQSLLSSLITDWRQQMRRPNLPFVYAQLPNFMAVRKEPSESGWAALRDAQRRTLAVPNTGMAVLLDVGEWNDIHPLDKQTVGHRLALAAQSVAYGEKKIVGMGPLYQSMQVNGNKATISFTNTGSGLVAKGGDNLQYFAIAGADKKYVWANAKIEGNKVVVWSDQVPQPVSVRYAWADNPEGTKLYNKEGLPASTFQASVSATAPAQ</sequence>